<proteinExistence type="inferred from homology"/>
<organism evidence="7 8">
    <name type="scientific">Methanolapillus ohkumae</name>
    <dbReference type="NCBI Taxonomy" id="3028298"/>
    <lineage>
        <taxon>Archaea</taxon>
        <taxon>Methanobacteriati</taxon>
        <taxon>Methanobacteriota</taxon>
        <taxon>Stenosarchaea group</taxon>
        <taxon>Methanomicrobia</taxon>
        <taxon>Methanosarcinales</taxon>
        <taxon>Methanosarcinaceae</taxon>
        <taxon>Methanolapillus</taxon>
    </lineage>
</organism>
<feature type="domain" description="HTH cro/C1-type" evidence="6">
    <location>
        <begin position="132"/>
        <end position="190"/>
    </location>
</feature>
<dbReference type="RefSeq" id="WP_420846974.1">
    <property type="nucleotide sequence ID" value="NZ_CP131061.1"/>
</dbReference>
<evidence type="ECO:0000313" key="8">
    <source>
        <dbReference type="Proteomes" id="UP001304970"/>
    </source>
</evidence>
<dbReference type="GO" id="GO:0003700">
    <property type="term" value="F:DNA-binding transcription factor activity"/>
    <property type="evidence" value="ECO:0007669"/>
    <property type="project" value="UniProtKB-UniRule"/>
</dbReference>
<evidence type="ECO:0000256" key="1">
    <source>
        <dbReference type="ARBA" id="ARBA00023015"/>
    </source>
</evidence>
<sequence length="374" mass="41240">MAKDVLIDQVVSILQKAGFDVSERCNIRPGSFDIAARCGDVLILCKVLLNIDGLTEDTASEMRLLANWLSGTPLVIGAKTRDQMLEDNVIYMRYNIVSINPETLYDYFVEGITSFISASPGGLYVSIDGTALKEARLYNDMSLGSLAGAVGVSRRTISKYEEEGMSASIDVVLTLEEILNVELAKPIDILNPSFLVKKNQEKETKSEPKEKSKSAPKIRDLPAPVSPEAAEEYLRESKKKFESKDSNVHGHTHGHAHGHGNAPEQEMLSYISTIGFDVKETSQAPFKAISKDKQSVILTGVSNYNPTVIKRARLLSSISDVIQTESVFLINGTSKVKSVQNTVFIEKNELVKIHGPEELIEVIEERKAPEKTKK</sequence>
<dbReference type="GeneID" id="99803743"/>
<name>A0AA97A5R1_9EURY</name>
<dbReference type="InterPro" id="IPR001387">
    <property type="entry name" value="Cro/C1-type_HTH"/>
</dbReference>
<keyword evidence="3 4" id="KW-0804">Transcription</keyword>
<gene>
    <name evidence="7" type="ORF">MsAm2_04810</name>
</gene>
<dbReference type="InterPro" id="IPR020886">
    <property type="entry name" value="MTH_967-like"/>
</dbReference>
<evidence type="ECO:0000256" key="5">
    <source>
        <dbReference type="SAM" id="MobiDB-lite"/>
    </source>
</evidence>
<keyword evidence="2 4" id="KW-0238">DNA-binding</keyword>
<reference evidence="7 8" key="1">
    <citation type="submission" date="2023-07" db="EMBL/GenBank/DDBJ databases">
        <title>Closed genome sequence of Methanosarcinaceae archaeon Am2.</title>
        <authorList>
            <person name="Poehlein A."/>
            <person name="Protasov E."/>
            <person name="Platt K."/>
            <person name="Reeh H."/>
            <person name="Daniel R."/>
            <person name="Brune A."/>
        </authorList>
    </citation>
    <scope>NUCLEOTIDE SEQUENCE [LARGE SCALE GENOMIC DNA]</scope>
    <source>
        <strain evidence="7 8">Am2</strain>
    </source>
</reference>
<dbReference type="PROSITE" id="PS50943">
    <property type="entry name" value="HTH_CROC1"/>
    <property type="match status" value="1"/>
</dbReference>
<evidence type="ECO:0000256" key="2">
    <source>
        <dbReference type="ARBA" id="ARBA00023125"/>
    </source>
</evidence>
<dbReference type="InterPro" id="IPR059051">
    <property type="entry name" value="MTH_967_PDDEXK"/>
</dbReference>
<feature type="region of interest" description="Disordered" evidence="5">
    <location>
        <begin position="199"/>
        <end position="262"/>
    </location>
</feature>
<dbReference type="GO" id="GO:0003677">
    <property type="term" value="F:DNA binding"/>
    <property type="evidence" value="ECO:0007669"/>
    <property type="project" value="UniProtKB-KW"/>
</dbReference>
<dbReference type="Pfam" id="PF26553">
    <property type="entry name" value="PDDEXK_19"/>
    <property type="match status" value="1"/>
</dbReference>
<dbReference type="EMBL" id="CP131061">
    <property type="protein sequence ID" value="WNY26708.1"/>
    <property type="molecule type" value="Genomic_DNA"/>
</dbReference>
<evidence type="ECO:0000256" key="3">
    <source>
        <dbReference type="ARBA" id="ARBA00023163"/>
    </source>
</evidence>
<dbReference type="Gene3D" id="1.10.260.40">
    <property type="entry name" value="lambda repressor-like DNA-binding domains"/>
    <property type="match status" value="1"/>
</dbReference>
<dbReference type="Proteomes" id="UP001304970">
    <property type="component" value="Chromosome"/>
</dbReference>
<protein>
    <recommendedName>
        <fullName evidence="4">Putative HTH-type transcriptional regulatory protein MsAm2_04810</fullName>
    </recommendedName>
</protein>
<dbReference type="SUPFAM" id="SSF47413">
    <property type="entry name" value="lambda repressor-like DNA-binding domains"/>
    <property type="match status" value="1"/>
</dbReference>
<evidence type="ECO:0000256" key="4">
    <source>
        <dbReference type="HAMAP-Rule" id="MF_00584"/>
    </source>
</evidence>
<dbReference type="AlphaFoldDB" id="A0AA97A5R1"/>
<dbReference type="SMART" id="SM00530">
    <property type="entry name" value="HTH_XRE"/>
    <property type="match status" value="1"/>
</dbReference>
<keyword evidence="8" id="KW-1185">Reference proteome</keyword>
<evidence type="ECO:0000313" key="7">
    <source>
        <dbReference type="EMBL" id="WNY26708.1"/>
    </source>
</evidence>
<dbReference type="NCBIfam" id="NF003162">
    <property type="entry name" value="PRK04140.1"/>
    <property type="match status" value="1"/>
</dbReference>
<evidence type="ECO:0000259" key="6">
    <source>
        <dbReference type="PROSITE" id="PS50943"/>
    </source>
</evidence>
<feature type="compositionally biased region" description="Basic and acidic residues" evidence="5">
    <location>
        <begin position="199"/>
        <end position="220"/>
    </location>
</feature>
<dbReference type="InterPro" id="IPR010982">
    <property type="entry name" value="Lambda_DNA-bd_dom_sf"/>
</dbReference>
<keyword evidence="1 4" id="KW-0805">Transcription regulation</keyword>
<dbReference type="CDD" id="cd00093">
    <property type="entry name" value="HTH_XRE"/>
    <property type="match status" value="1"/>
</dbReference>
<accession>A0AA97A5R1</accession>
<dbReference type="Pfam" id="PF01381">
    <property type="entry name" value="HTH_3"/>
    <property type="match status" value="1"/>
</dbReference>
<dbReference type="HAMAP" id="MF_00584">
    <property type="entry name" value="HTH_type_cro_C1"/>
    <property type="match status" value="1"/>
</dbReference>
<feature type="compositionally biased region" description="Basic and acidic residues" evidence="5">
    <location>
        <begin position="232"/>
        <end position="248"/>
    </location>
</feature>